<dbReference type="Gramene" id="TraesARI2D03G01121530.1">
    <property type="protein sequence ID" value="TraesARI2D03G01121530.1.CDS1"/>
    <property type="gene ID" value="TraesARI2D03G01121530"/>
</dbReference>
<dbReference type="OMA" id="KECEDPT"/>
<reference evidence="3" key="2">
    <citation type="submission" date="2018-10" db="UniProtKB">
        <authorList>
            <consortium name="EnsemblPlants"/>
        </authorList>
    </citation>
    <scope>IDENTIFICATION</scope>
</reference>
<sequence>MSSIGIVQSAVKKVQQVGVDFVQVQVIASAVLAILVVALSAYGRRCRHPALRLIISGASIAFIPLTSSAINALLGQRKMLKLLKECEDPTCKGGKYSPEVQTMWTLLLWSVLILIIKGNADTAAASAAAASASPSSGDVGVDGQKVRTPVELLATYAVVVWLIVECIPEAEWLKFEGKAIFVVFFLLGFAKVVLKLVAFLMASNSYAIGKNARLVSGYMAQLVEEGAEDGHGHVPPYLVVGESKEHVEEKPQGYRIKRESDPVKKNKDKLGALITLDRVWTLSDHGDGFLAKKLELRDLCLSFSLFKSLRRRLSGYPLTEEGSSNALDFVLRGMDTAAGDGKAGVDAKRVFRVLVDELWFASDFYYSPLPLCSFSGWCAALNYLLSVLIIAGAIGVGVLYQIKRVIVVGPDRAKENPAKGPELYQVAYYFITLFLLLAAVLTEACEIIAGVCSNWTKMALIGHYIRSGTLGRWTNAALDTVLRFRPAKRWSDKIGQTSVLEPRRFGRRSGLFSEKLYGRAGLMRSVELSQAVKDAVLRSLKSSYGGLDKGSTLAAHRVGLGGKVDSWAWPAIGAGSGSGTSSTTEHILACHIGARLFEIKYSNAACPTLAAADMTAACHLSYYCAYLVAASPGLLPDSPAWTDKRYKEVVADVKAALGKDDDGASESTAQRYERLLKELSATSRDEVLQRGAELGSRLVEAYAEDEAAAWRFLADFWSEMVLFVAPSKNVKGHVEAMGRGGEFVTLVWALLMHAGVTDRPGTADGTGVP</sequence>
<proteinExistence type="predicted"/>
<feature type="transmembrane region" description="Helical" evidence="1">
    <location>
        <begin position="423"/>
        <end position="442"/>
    </location>
</feature>
<keyword evidence="1" id="KW-0472">Membrane</keyword>
<dbReference type="Gramene" id="TraesCLE_scaffold_174474_01G000100.1">
    <property type="protein sequence ID" value="TraesCLE_scaffold_174474_01G000100.1"/>
    <property type="gene ID" value="TraesCLE_scaffold_174474_01G000100"/>
</dbReference>
<dbReference type="OrthoDB" id="685299at2759"/>
<dbReference type="InterPro" id="IPR025315">
    <property type="entry name" value="DUF4220"/>
</dbReference>
<feature type="transmembrane region" description="Helical" evidence="1">
    <location>
        <begin position="21"/>
        <end position="42"/>
    </location>
</feature>
<evidence type="ECO:0000256" key="1">
    <source>
        <dbReference type="SAM" id="Phobius"/>
    </source>
</evidence>
<name>A0A3B6D6A7_WHEAT</name>
<dbReference type="Gramene" id="TraesCS2D03G0169900.1">
    <property type="protein sequence ID" value="TraesCS2D03G0169900.1.CDS1"/>
    <property type="gene ID" value="TraesCS2D03G0169900"/>
</dbReference>
<dbReference type="Gramene" id="TraesJUL2D03G01111240.1">
    <property type="protein sequence ID" value="TraesJUL2D03G01111240.1.CDS1"/>
    <property type="gene ID" value="TraesJUL2D03G01111240"/>
</dbReference>
<keyword evidence="4" id="KW-1185">Reference proteome</keyword>
<feature type="domain" description="DUF4220" evidence="2">
    <location>
        <begin position="105"/>
        <end position="501"/>
    </location>
</feature>
<dbReference type="Gramene" id="TraesLDM2D03G01106480.1">
    <property type="protein sequence ID" value="TraesLDM2D03G01106480.1.CDS1"/>
    <property type="gene ID" value="TraesLDM2D03G01106480"/>
</dbReference>
<dbReference type="AlphaFoldDB" id="A0A3B6D6A7"/>
<dbReference type="Gramene" id="TraesRN2D0100188200.1">
    <property type="protein sequence ID" value="TraesRN2D0100188200.1"/>
    <property type="gene ID" value="TraesRN2D0100188200"/>
</dbReference>
<dbReference type="Gramene" id="TraesJAG2D03G01108540.1">
    <property type="protein sequence ID" value="TraesJAG2D03G01108540.1.CDS1"/>
    <property type="gene ID" value="TraesJAG2D03G01108540"/>
</dbReference>
<dbReference type="Gramene" id="TraesMAC2D03G01103720.1">
    <property type="protein sequence ID" value="TraesMAC2D03G01103720.1.CDS1"/>
    <property type="gene ID" value="TraesMAC2D03G01103720"/>
</dbReference>
<dbReference type="Gramene" id="TraesWEE_scaffold_098075_01G000200.1">
    <property type="protein sequence ID" value="TraesWEE_scaffold_098075_01G000200.1"/>
    <property type="gene ID" value="TraesWEE_scaffold_098075_01G000200"/>
</dbReference>
<reference evidence="3" key="1">
    <citation type="submission" date="2018-08" db="EMBL/GenBank/DDBJ databases">
        <authorList>
            <person name="Rossello M."/>
        </authorList>
    </citation>
    <scope>NUCLEOTIDE SEQUENCE [LARGE SCALE GENOMIC DNA]</scope>
    <source>
        <strain evidence="3">cv. Chinese Spring</strain>
    </source>
</reference>
<dbReference type="PaxDb" id="4565-Traes_2DS_7257944B4.1"/>
<dbReference type="EnsemblPlants" id="TraesCS2D02G085300.1">
    <property type="protein sequence ID" value="TraesCS2D02G085300.1.cds1"/>
    <property type="gene ID" value="TraesCS2D02G085300"/>
</dbReference>
<feature type="transmembrane region" description="Helical" evidence="1">
    <location>
        <begin position="54"/>
        <end position="74"/>
    </location>
</feature>
<protein>
    <recommendedName>
        <fullName evidence="2">DUF4220 domain-containing protein</fullName>
    </recommendedName>
</protein>
<evidence type="ECO:0000313" key="4">
    <source>
        <dbReference type="Proteomes" id="UP000019116"/>
    </source>
</evidence>
<dbReference type="Gramene" id="TraesPARA_EIv1.0_0643880.1">
    <property type="protein sequence ID" value="TraesPARA_EIv1.0_0643880.1.CDS1"/>
    <property type="gene ID" value="TraesPARA_EIv1.0_0643880"/>
</dbReference>
<dbReference type="Pfam" id="PF04578">
    <property type="entry name" value="DUF594"/>
    <property type="match status" value="1"/>
</dbReference>
<evidence type="ECO:0000259" key="2">
    <source>
        <dbReference type="Pfam" id="PF13968"/>
    </source>
</evidence>
<keyword evidence="1" id="KW-1133">Transmembrane helix</keyword>
<dbReference type="Gramene" id="TraesNOR2D03G01121180.1">
    <property type="protein sequence ID" value="TraesNOR2D03G01121180.1.CDS1"/>
    <property type="gene ID" value="TraesNOR2D03G01121180"/>
</dbReference>
<dbReference type="Gramene" id="TraesCAD_scaffold_130844_01G000100.1">
    <property type="protein sequence ID" value="TraesCAD_scaffold_130844_01G000100.1"/>
    <property type="gene ID" value="TraesCAD_scaffold_130844_01G000100"/>
</dbReference>
<dbReference type="Gramene" id="TraesSYM2D03G01119260.1">
    <property type="protein sequence ID" value="TraesSYM2D03G01119260.1.CDS1"/>
    <property type="gene ID" value="TraesSYM2D03G01119260"/>
</dbReference>
<dbReference type="Proteomes" id="UP000019116">
    <property type="component" value="Chromosome 2D"/>
</dbReference>
<evidence type="ECO:0000313" key="3">
    <source>
        <dbReference type="EnsemblPlants" id="TraesCS2D02G085300.1.cds1"/>
    </source>
</evidence>
<dbReference type="InterPro" id="IPR007658">
    <property type="entry name" value="DUF594"/>
</dbReference>
<dbReference type="Gramene" id="TraesSTA2D03G01093900.1">
    <property type="protein sequence ID" value="TraesSTA2D03G01093900.1.CDS1"/>
    <property type="gene ID" value="TraesSTA2D03G01093900"/>
</dbReference>
<feature type="transmembrane region" description="Helical" evidence="1">
    <location>
        <begin position="380"/>
        <end position="402"/>
    </location>
</feature>
<dbReference type="STRING" id="4565.A0A3B6D6A7"/>
<accession>A0A3B6D6A7</accession>
<dbReference type="Pfam" id="PF13968">
    <property type="entry name" value="DUF4220"/>
    <property type="match status" value="1"/>
</dbReference>
<dbReference type="PANTHER" id="PTHR31325">
    <property type="entry name" value="OS01G0798800 PROTEIN-RELATED"/>
    <property type="match status" value="1"/>
</dbReference>
<keyword evidence="1" id="KW-0812">Transmembrane</keyword>
<dbReference type="Gramene" id="TraesROB_scaffold_101712_01G000200.1">
    <property type="protein sequence ID" value="TraesROB_scaffold_101712_01G000200.1"/>
    <property type="gene ID" value="TraesROB_scaffold_101712_01G000200"/>
</dbReference>
<dbReference type="Gramene" id="TraesCS2D02G085300.1">
    <property type="protein sequence ID" value="TraesCS2D02G085300.1.cds1"/>
    <property type="gene ID" value="TraesCS2D02G085300"/>
</dbReference>
<dbReference type="Gramene" id="TraesLAC2D03G01056920.1">
    <property type="protein sequence ID" value="TraesLAC2D03G01056920.1.CDS1"/>
    <property type="gene ID" value="TraesLAC2D03G01056920"/>
</dbReference>
<feature type="transmembrane region" description="Helical" evidence="1">
    <location>
        <begin position="179"/>
        <end position="202"/>
    </location>
</feature>
<organism evidence="3">
    <name type="scientific">Triticum aestivum</name>
    <name type="common">Wheat</name>
    <dbReference type="NCBI Taxonomy" id="4565"/>
    <lineage>
        <taxon>Eukaryota</taxon>
        <taxon>Viridiplantae</taxon>
        <taxon>Streptophyta</taxon>
        <taxon>Embryophyta</taxon>
        <taxon>Tracheophyta</taxon>
        <taxon>Spermatophyta</taxon>
        <taxon>Magnoliopsida</taxon>
        <taxon>Liliopsida</taxon>
        <taxon>Poales</taxon>
        <taxon>Poaceae</taxon>
        <taxon>BOP clade</taxon>
        <taxon>Pooideae</taxon>
        <taxon>Triticodae</taxon>
        <taxon>Triticeae</taxon>
        <taxon>Triticinae</taxon>
        <taxon>Triticum</taxon>
    </lineage>
</organism>